<dbReference type="SMART" id="SM00181">
    <property type="entry name" value="EGF"/>
    <property type="match status" value="3"/>
</dbReference>
<feature type="domain" description="EGF-like" evidence="8">
    <location>
        <begin position="896"/>
        <end position="933"/>
    </location>
</feature>
<evidence type="ECO:0000313" key="10">
    <source>
        <dbReference type="Proteomes" id="UP001186944"/>
    </source>
</evidence>
<dbReference type="InterPro" id="IPR000742">
    <property type="entry name" value="EGF"/>
</dbReference>
<comment type="caution">
    <text evidence="9">The sequence shown here is derived from an EMBL/GenBank/DDBJ whole genome shotgun (WGS) entry which is preliminary data.</text>
</comment>
<feature type="transmembrane region" description="Helical" evidence="7">
    <location>
        <begin position="962"/>
        <end position="988"/>
    </location>
</feature>
<dbReference type="SMART" id="SM00135">
    <property type="entry name" value="LY"/>
    <property type="match status" value="8"/>
</dbReference>
<evidence type="ECO:0000256" key="5">
    <source>
        <dbReference type="ARBA" id="ARBA00023180"/>
    </source>
</evidence>
<keyword evidence="1" id="KW-0245">EGF-like domain</keyword>
<proteinExistence type="predicted"/>
<evidence type="ECO:0000313" key="9">
    <source>
        <dbReference type="EMBL" id="KAK3087117.1"/>
    </source>
</evidence>
<gene>
    <name evidence="9" type="ORF">FSP39_001901</name>
</gene>
<dbReference type="FunFam" id="2.120.10.30:FF:000241">
    <property type="entry name" value="Low-density lipoprotein receptor-related protein 6"/>
    <property type="match status" value="1"/>
</dbReference>
<dbReference type="Pfam" id="PF14670">
    <property type="entry name" value="FXa_inhibition"/>
    <property type="match status" value="1"/>
</dbReference>
<feature type="repeat" description="LDL-receptor class B" evidence="6">
    <location>
        <begin position="671"/>
        <end position="713"/>
    </location>
</feature>
<dbReference type="CDD" id="cd12087">
    <property type="entry name" value="TM_EGFR-like"/>
    <property type="match status" value="1"/>
</dbReference>
<dbReference type="PANTHER" id="PTHR46513">
    <property type="entry name" value="VITELLOGENIN RECEPTOR-LIKE PROTEIN-RELATED-RELATED"/>
    <property type="match status" value="1"/>
</dbReference>
<dbReference type="EMBL" id="VSWD01000011">
    <property type="protein sequence ID" value="KAK3087117.1"/>
    <property type="molecule type" value="Genomic_DNA"/>
</dbReference>
<name>A0AA89BLL9_PINIB</name>
<evidence type="ECO:0000259" key="8">
    <source>
        <dbReference type="SMART" id="SM00181"/>
    </source>
</evidence>
<keyword evidence="10" id="KW-1185">Reference proteome</keyword>
<protein>
    <recommendedName>
        <fullName evidence="8">EGF-like domain-containing protein</fullName>
    </recommendedName>
</protein>
<dbReference type="InterPro" id="IPR011042">
    <property type="entry name" value="6-blade_b-propeller_TolB-like"/>
</dbReference>
<feature type="repeat" description="LDL-receptor class B" evidence="6">
    <location>
        <begin position="804"/>
        <end position="846"/>
    </location>
</feature>
<dbReference type="SUPFAM" id="SSF63825">
    <property type="entry name" value="YWTD domain"/>
    <property type="match status" value="3"/>
</dbReference>
<organism evidence="9 10">
    <name type="scientific">Pinctada imbricata</name>
    <name type="common">Atlantic pearl-oyster</name>
    <name type="synonym">Pinctada martensii</name>
    <dbReference type="NCBI Taxonomy" id="66713"/>
    <lineage>
        <taxon>Eukaryota</taxon>
        <taxon>Metazoa</taxon>
        <taxon>Spiralia</taxon>
        <taxon>Lophotrochozoa</taxon>
        <taxon>Mollusca</taxon>
        <taxon>Bivalvia</taxon>
        <taxon>Autobranchia</taxon>
        <taxon>Pteriomorphia</taxon>
        <taxon>Pterioida</taxon>
        <taxon>Pterioidea</taxon>
        <taxon>Pteriidae</taxon>
        <taxon>Pinctada</taxon>
    </lineage>
</organism>
<evidence type="ECO:0000256" key="6">
    <source>
        <dbReference type="PROSITE-ProRule" id="PRU00461"/>
    </source>
</evidence>
<keyword evidence="3" id="KW-0677">Repeat</keyword>
<dbReference type="Proteomes" id="UP001186944">
    <property type="component" value="Unassembled WGS sequence"/>
</dbReference>
<dbReference type="Pfam" id="PF00058">
    <property type="entry name" value="Ldl_recept_b"/>
    <property type="match status" value="1"/>
</dbReference>
<sequence length="1026" mass="114028">MFSSGSLTTLPGSFDSFKTTSVFPVRFFNFHQTTEIISLATDAHDGVLYLMDGNSRSLYKMENFNVWLNDTSQSISLVHEGISKTSCKLAFDWLTKNIYWTDEFYNWIAVQSTTSEDRSMFKILIENGLTKPLAIAVDPVEGYMFWSDHTKTSGKIERASLAGQDRTVIVTGTAWVPDMTVDTASKNIFWIDIQRHTVESCDYFGNNRRVIRRSKFPTISMSGIAIYKGLVCVTEYHSYLVTCLDKNTGDNLWMRYFRAKTPWAISVFDKKTQKLIDHGCGTLQCEHMCANTPSGAKCICKSGFKLAGNQKDCEADNHLYPKGLFISNETSICMLDIRVITSLSHAPKCIKTGLGSVRHLAVATDEYHAVFYIDDLDHELVMLDIITNVTTKLAKVGNVTGIVYDWVDKNVYWSESDSNSIKVISLVSSAANVLYKGQAAPSHLSICPYHSKLFWISGNQGSRRIVSGTFDGKTLETLVSAVNLTNPTGLYYSPTSHRLYWISAGVIHSSKIDGSDMKMHFPVHSDTELFVYKDYAISSRGGRELHSSFLGAKRVDLAVELDGFGSITGFSIYDPILQKKTKGPCDVSNGGCEHICVPHGQKKFCMCGFGYLLDKEGLNCSSISFTNDFLLAADFTHKRIYQIKTDSVQVTAVDVQDNFFPTRAIVHQRSKEIFWSDYATRQIRRVTIQGREPTVIYRGGVFTTFGMAIDYSTGLLYFTASVSGPNATSYIGVVDPYSGKYKHVIKDLSAAYEVALHPDKGIMFWTDNGNSPYIGSASMDGTKQVVLVESIRQASGMTIDYKDNRIYWTDGVQDVVEYCDFNGEGRVKLFEDDQSHLSNLVVSGDVLYYTAINRQKITKVNKNTGVEINWMDDSFEFGRLESVDIFPKTEQPINLRCAENNGGCSTFCLAIPNGYKCACEDGISLLSDGKTCYGEGRDVLGKDPGTLQSGALNDRKDASTALIGPIVGGIVAAILVIVAVLVTIFFYLRKRRQPPYSEQIDTPNIHFANDQGVTNPACVDIKNSPT</sequence>
<feature type="domain" description="EGF-like" evidence="8">
    <location>
        <begin position="584"/>
        <end position="621"/>
    </location>
</feature>
<dbReference type="InterPro" id="IPR050778">
    <property type="entry name" value="Cueball_EGF_LRP_Nidogen"/>
</dbReference>
<dbReference type="InterPro" id="IPR009030">
    <property type="entry name" value="Growth_fac_rcpt_cys_sf"/>
</dbReference>
<keyword evidence="7" id="KW-1133">Transmembrane helix</keyword>
<keyword evidence="7" id="KW-0472">Membrane</keyword>
<keyword evidence="4" id="KW-1015">Disulfide bond</keyword>
<feature type="domain" description="EGF-like" evidence="8">
    <location>
        <begin position="279"/>
        <end position="314"/>
    </location>
</feature>
<dbReference type="SUPFAM" id="SSF57196">
    <property type="entry name" value="EGF/Laminin"/>
    <property type="match status" value="1"/>
</dbReference>
<evidence type="ECO:0000256" key="2">
    <source>
        <dbReference type="ARBA" id="ARBA00022729"/>
    </source>
</evidence>
<evidence type="ECO:0000256" key="7">
    <source>
        <dbReference type="SAM" id="Phobius"/>
    </source>
</evidence>
<evidence type="ECO:0000256" key="3">
    <source>
        <dbReference type="ARBA" id="ARBA00022737"/>
    </source>
</evidence>
<keyword evidence="2" id="KW-0732">Signal</keyword>
<evidence type="ECO:0000256" key="4">
    <source>
        <dbReference type="ARBA" id="ARBA00023157"/>
    </source>
</evidence>
<feature type="repeat" description="LDL-receptor class B" evidence="6">
    <location>
        <begin position="761"/>
        <end position="803"/>
    </location>
</feature>
<dbReference type="Gene3D" id="2.120.10.30">
    <property type="entry name" value="TolB, C-terminal domain"/>
    <property type="match status" value="3"/>
</dbReference>
<evidence type="ECO:0000256" key="1">
    <source>
        <dbReference type="ARBA" id="ARBA00022536"/>
    </source>
</evidence>
<feature type="repeat" description="LDL-receptor class B" evidence="6">
    <location>
        <begin position="96"/>
        <end position="141"/>
    </location>
</feature>
<dbReference type="AlphaFoldDB" id="A0AA89BLL9"/>
<reference evidence="9" key="1">
    <citation type="submission" date="2019-08" db="EMBL/GenBank/DDBJ databases">
        <title>The improved chromosome-level genome for the pearl oyster Pinctada fucata martensii using PacBio sequencing and Hi-C.</title>
        <authorList>
            <person name="Zheng Z."/>
        </authorList>
    </citation>
    <scope>NUCLEOTIDE SEQUENCE</scope>
    <source>
        <strain evidence="9">ZZ-2019</strain>
        <tissue evidence="9">Adductor muscle</tissue>
    </source>
</reference>
<keyword evidence="7" id="KW-0812">Transmembrane</keyword>
<accession>A0AA89BLL9</accession>
<dbReference type="PANTHER" id="PTHR46513:SF44">
    <property type="entry name" value="LDL RECEPTOR RELATED PROTEIN 4"/>
    <property type="match status" value="1"/>
</dbReference>
<keyword evidence="5" id="KW-0325">Glycoprotein</keyword>
<dbReference type="PROSITE" id="PS51120">
    <property type="entry name" value="LDLRB"/>
    <property type="match status" value="4"/>
</dbReference>
<dbReference type="InterPro" id="IPR000033">
    <property type="entry name" value="LDLR_classB_rpt"/>
</dbReference>
<dbReference type="SUPFAM" id="SSF57184">
    <property type="entry name" value="Growth factor receptor domain"/>
    <property type="match status" value="1"/>
</dbReference>